<evidence type="ECO:0000256" key="3">
    <source>
        <dbReference type="ARBA" id="ARBA00023163"/>
    </source>
</evidence>
<dbReference type="Proteomes" id="UP000184420">
    <property type="component" value="Unassembled WGS sequence"/>
</dbReference>
<comment type="similarity">
    <text evidence="1 4">Belongs to the purine/pyrimidine phosphoribosyltransferase family. PyrR subfamily.</text>
</comment>
<sequence length="176" mass="20347">MKTILNGKQLSITIDRLCHQLIENHLQFEQTVLIGLQPRGIFLSDRIYNTLRKLLPDAKIQYGKLDITFYRDDFNKGKGLHVPNETSIEFSIENKKVILIDDVLYTGRTIRSALDAMLDFGRPASVELLTLIDRRFSRQLPIQPDYTGRTIDAFISQKVKVLWEERDGKDEVILVD</sequence>
<dbReference type="GO" id="GO:0006355">
    <property type="term" value="P:regulation of DNA-templated transcription"/>
    <property type="evidence" value="ECO:0007669"/>
    <property type="project" value="UniProtKB-UniRule"/>
</dbReference>
<feature type="short sequence motif" description="PRPP-binding" evidence="4">
    <location>
        <begin position="97"/>
        <end position="109"/>
    </location>
</feature>
<evidence type="ECO:0000259" key="5">
    <source>
        <dbReference type="Pfam" id="PF00156"/>
    </source>
</evidence>
<keyword evidence="3 4" id="KW-0804">Transcription</keyword>
<keyword evidence="2 4" id="KW-0805">Transcription regulation</keyword>
<evidence type="ECO:0000313" key="7">
    <source>
        <dbReference type="Proteomes" id="UP000184420"/>
    </source>
</evidence>
<proteinExistence type="inferred from homology"/>
<dbReference type="OrthoDB" id="9802227at2"/>
<evidence type="ECO:0000256" key="4">
    <source>
        <dbReference type="HAMAP-Rule" id="MF_01219"/>
    </source>
</evidence>
<dbReference type="InterPro" id="IPR029057">
    <property type="entry name" value="PRTase-like"/>
</dbReference>
<dbReference type="Pfam" id="PF00156">
    <property type="entry name" value="Pribosyltran"/>
    <property type="match status" value="1"/>
</dbReference>
<dbReference type="InterPro" id="IPR050137">
    <property type="entry name" value="PyrR_bifunctional"/>
</dbReference>
<evidence type="ECO:0000256" key="2">
    <source>
        <dbReference type="ARBA" id="ARBA00023015"/>
    </source>
</evidence>
<dbReference type="InterPro" id="IPR023050">
    <property type="entry name" value="PyrR"/>
</dbReference>
<keyword evidence="4 6" id="KW-0808">Transferase</keyword>
<comment type="catalytic activity">
    <reaction evidence="4">
        <text>UMP + diphosphate = 5-phospho-alpha-D-ribose 1-diphosphate + uracil</text>
        <dbReference type="Rhea" id="RHEA:13017"/>
        <dbReference type="ChEBI" id="CHEBI:17568"/>
        <dbReference type="ChEBI" id="CHEBI:33019"/>
        <dbReference type="ChEBI" id="CHEBI:57865"/>
        <dbReference type="ChEBI" id="CHEBI:58017"/>
        <dbReference type="EC" id="2.4.2.9"/>
    </reaction>
</comment>
<dbReference type="NCBIfam" id="NF003549">
    <property type="entry name" value="PRK05205.1-5"/>
    <property type="match status" value="1"/>
</dbReference>
<evidence type="ECO:0000313" key="6">
    <source>
        <dbReference type="EMBL" id="SHL49057.1"/>
    </source>
</evidence>
<dbReference type="STRING" id="1419482.SAMN05444266_103499"/>
<feature type="domain" description="Phosphoribosyltransferase" evidence="5">
    <location>
        <begin position="2"/>
        <end position="155"/>
    </location>
</feature>
<reference evidence="6 7" key="1">
    <citation type="submission" date="2016-11" db="EMBL/GenBank/DDBJ databases">
        <authorList>
            <person name="Jaros S."/>
            <person name="Januszkiewicz K."/>
            <person name="Wedrychowicz H."/>
        </authorList>
    </citation>
    <scope>NUCLEOTIDE SEQUENCE [LARGE SCALE GENOMIC DNA]</scope>
    <source>
        <strain evidence="6 7">DSM 27406</strain>
    </source>
</reference>
<keyword evidence="4 6" id="KW-0328">Glycosyltransferase</keyword>
<name>A0A1M7B2C3_9BACT</name>
<dbReference type="PANTHER" id="PTHR11608">
    <property type="entry name" value="BIFUNCTIONAL PROTEIN PYRR"/>
    <property type="match status" value="1"/>
</dbReference>
<comment type="function">
    <text evidence="4">Also displays a weak uracil phosphoribosyltransferase activity which is not physiologically significant.</text>
</comment>
<keyword evidence="7" id="KW-1185">Reference proteome</keyword>
<dbReference type="HAMAP" id="MF_01219">
    <property type="entry name" value="PyrR"/>
    <property type="match status" value="1"/>
</dbReference>
<dbReference type="InterPro" id="IPR000836">
    <property type="entry name" value="PRTase_dom"/>
</dbReference>
<dbReference type="SUPFAM" id="SSF53271">
    <property type="entry name" value="PRTase-like"/>
    <property type="match status" value="1"/>
</dbReference>
<dbReference type="AlphaFoldDB" id="A0A1M7B2C3"/>
<dbReference type="EC" id="2.4.2.9" evidence="4"/>
<protein>
    <recommendedName>
        <fullName evidence="4">Bifunctional protein PyrR</fullName>
    </recommendedName>
    <domain>
        <recommendedName>
            <fullName evidence="4">Pyrimidine operon regulatory protein</fullName>
        </recommendedName>
    </domain>
    <domain>
        <recommendedName>
            <fullName evidence="4">Uracil phosphoribosyltransferase</fullName>
            <shortName evidence="4">UPRTase</shortName>
            <ecNumber evidence="4">2.4.2.9</ecNumber>
        </recommendedName>
    </domain>
</protein>
<accession>A0A1M7B2C3</accession>
<gene>
    <name evidence="4" type="primary">pyrR</name>
    <name evidence="6" type="ORF">SAMN05444266_103499</name>
</gene>
<evidence type="ECO:0000256" key="1">
    <source>
        <dbReference type="ARBA" id="ARBA00005565"/>
    </source>
</evidence>
<dbReference type="GO" id="GO:0004845">
    <property type="term" value="F:uracil phosphoribosyltransferase activity"/>
    <property type="evidence" value="ECO:0007669"/>
    <property type="project" value="UniProtKB-UniRule"/>
</dbReference>
<organism evidence="6 7">
    <name type="scientific">Chitinophaga jiangningensis</name>
    <dbReference type="NCBI Taxonomy" id="1419482"/>
    <lineage>
        <taxon>Bacteria</taxon>
        <taxon>Pseudomonadati</taxon>
        <taxon>Bacteroidota</taxon>
        <taxon>Chitinophagia</taxon>
        <taxon>Chitinophagales</taxon>
        <taxon>Chitinophagaceae</taxon>
        <taxon>Chitinophaga</taxon>
    </lineage>
</organism>
<dbReference type="RefSeq" id="WP_073080332.1">
    <property type="nucleotide sequence ID" value="NZ_FRBL01000003.1"/>
</dbReference>
<comment type="function">
    <text evidence="4">Regulates the transcription of the pyrimidine nucleotide (pyr) operon in response to exogenous pyrimidines.</text>
</comment>
<dbReference type="Gene3D" id="3.40.50.2020">
    <property type="match status" value="1"/>
</dbReference>
<dbReference type="EMBL" id="FRBL01000003">
    <property type="protein sequence ID" value="SHL49057.1"/>
    <property type="molecule type" value="Genomic_DNA"/>
</dbReference>
<dbReference type="PANTHER" id="PTHR11608:SF0">
    <property type="entry name" value="BIFUNCTIONAL PROTEIN PYRR"/>
    <property type="match status" value="1"/>
</dbReference>
<dbReference type="CDD" id="cd06223">
    <property type="entry name" value="PRTases_typeI"/>
    <property type="match status" value="1"/>
</dbReference>